<organism evidence="1 2">
    <name type="scientific">Diphasiastrum complanatum</name>
    <name type="common">Issler's clubmoss</name>
    <name type="synonym">Lycopodium complanatum</name>
    <dbReference type="NCBI Taxonomy" id="34168"/>
    <lineage>
        <taxon>Eukaryota</taxon>
        <taxon>Viridiplantae</taxon>
        <taxon>Streptophyta</taxon>
        <taxon>Embryophyta</taxon>
        <taxon>Tracheophyta</taxon>
        <taxon>Lycopodiopsida</taxon>
        <taxon>Lycopodiales</taxon>
        <taxon>Lycopodiaceae</taxon>
        <taxon>Lycopodioideae</taxon>
        <taxon>Diphasiastrum</taxon>
    </lineage>
</organism>
<evidence type="ECO:0000313" key="1">
    <source>
        <dbReference type="EMBL" id="KAJ7560193.1"/>
    </source>
</evidence>
<accession>A0ACC2E137</accession>
<dbReference type="EMBL" id="CM055095">
    <property type="protein sequence ID" value="KAJ7560193.1"/>
    <property type="molecule type" value="Genomic_DNA"/>
</dbReference>
<comment type="caution">
    <text evidence="1">The sequence shown here is derived from an EMBL/GenBank/DDBJ whole genome shotgun (WGS) entry which is preliminary data.</text>
</comment>
<gene>
    <name evidence="1" type="ORF">O6H91_04G118100</name>
</gene>
<keyword evidence="2" id="KW-1185">Reference proteome</keyword>
<name>A0ACC2E137_DIPCM</name>
<reference evidence="2" key="1">
    <citation type="journal article" date="2024" name="Proc. Natl. Acad. Sci. U.S.A.">
        <title>Extraordinary preservation of gene collinearity over three hundred million years revealed in homosporous lycophytes.</title>
        <authorList>
            <person name="Li C."/>
            <person name="Wickell D."/>
            <person name="Kuo L.Y."/>
            <person name="Chen X."/>
            <person name="Nie B."/>
            <person name="Liao X."/>
            <person name="Peng D."/>
            <person name="Ji J."/>
            <person name="Jenkins J."/>
            <person name="Williams M."/>
            <person name="Shu S."/>
            <person name="Plott C."/>
            <person name="Barry K."/>
            <person name="Rajasekar S."/>
            <person name="Grimwood J."/>
            <person name="Han X."/>
            <person name="Sun S."/>
            <person name="Hou Z."/>
            <person name="He W."/>
            <person name="Dai G."/>
            <person name="Sun C."/>
            <person name="Schmutz J."/>
            <person name="Leebens-Mack J.H."/>
            <person name="Li F.W."/>
            <person name="Wang L."/>
        </authorList>
    </citation>
    <scope>NUCLEOTIDE SEQUENCE [LARGE SCALE GENOMIC DNA]</scope>
    <source>
        <strain evidence="2">cv. PW_Plant_1</strain>
    </source>
</reference>
<dbReference type="Proteomes" id="UP001162992">
    <property type="component" value="Chromosome 4"/>
</dbReference>
<evidence type="ECO:0000313" key="2">
    <source>
        <dbReference type="Proteomes" id="UP001162992"/>
    </source>
</evidence>
<sequence length="257" mass="29495">MSECKPISTPYDSGCKPTKAEEDQDVDETLYRKLVGSLIYLTNTRPDIAYVVSMVSQFMAKPKQIDWKAAKQILRYVQGTLRFGILYGRQDDLKLQGYVDVDWARDAEDRRSTTRYVFSLGSGAISWSSKKQHTIALSSTEAEYRATTSATCEAIWLRRILHDLHMVQDSPMVLQCDNKSCIKLAKNPVFHSRTKHIEVQQHFFREKIQSGEVELIYCPTEEQVANIFIKGLGKEKFQKFRELLGVLDKKVKIKGEC</sequence>
<protein>
    <submittedName>
        <fullName evidence="1">Uncharacterized protein</fullName>
    </submittedName>
</protein>
<proteinExistence type="predicted"/>